<comment type="catalytic activity">
    <reaction evidence="7 8">
        <text>an N-acyl-L-alpha-aminoacyl-tRNA + H2O = an N-acyl-L-amino acid + a tRNA + H(+)</text>
        <dbReference type="Rhea" id="RHEA:54448"/>
        <dbReference type="Rhea" id="RHEA-COMP:10123"/>
        <dbReference type="Rhea" id="RHEA-COMP:13883"/>
        <dbReference type="ChEBI" id="CHEBI:15377"/>
        <dbReference type="ChEBI" id="CHEBI:15378"/>
        <dbReference type="ChEBI" id="CHEBI:59874"/>
        <dbReference type="ChEBI" id="CHEBI:78442"/>
        <dbReference type="ChEBI" id="CHEBI:138191"/>
        <dbReference type="EC" id="3.1.1.29"/>
    </reaction>
</comment>
<comment type="subunit">
    <text evidence="7">Monomer.</text>
</comment>
<dbReference type="InterPro" id="IPR036416">
    <property type="entry name" value="Pept_tRNA_hydro_sf"/>
</dbReference>
<dbReference type="AlphaFoldDB" id="J1IWN5"/>
<dbReference type="EMBL" id="AIME01000003">
    <property type="protein sequence ID" value="EJF75650.1"/>
    <property type="molecule type" value="Genomic_DNA"/>
</dbReference>
<comment type="subcellular location">
    <subcellularLocation>
        <location evidence="7">Cytoplasm</location>
    </subcellularLocation>
</comment>
<evidence type="ECO:0000256" key="4">
    <source>
        <dbReference type="ARBA" id="ARBA00022884"/>
    </source>
</evidence>
<dbReference type="EC" id="3.1.1.29" evidence="1 7"/>
<feature type="binding site" evidence="7">
    <location>
        <position position="78"/>
    </location>
    <ligand>
        <name>tRNA</name>
        <dbReference type="ChEBI" id="CHEBI:17843"/>
    </ligand>
</feature>
<dbReference type="FunFam" id="3.40.50.1470:FF:000001">
    <property type="entry name" value="Peptidyl-tRNA hydrolase"/>
    <property type="match status" value="1"/>
</dbReference>
<evidence type="ECO:0000256" key="6">
    <source>
        <dbReference type="ARBA" id="ARBA00050038"/>
    </source>
</evidence>
<dbReference type="GO" id="GO:0000049">
    <property type="term" value="F:tRNA binding"/>
    <property type="evidence" value="ECO:0007669"/>
    <property type="project" value="UniProtKB-UniRule"/>
</dbReference>
<protein>
    <recommendedName>
        <fullName evidence="6 7">Peptidyl-tRNA hydrolase</fullName>
        <shortName evidence="7">Pth</shortName>
        <ecNumber evidence="1 7">3.1.1.29</ecNumber>
    </recommendedName>
</protein>
<evidence type="ECO:0000256" key="9">
    <source>
        <dbReference type="RuleBase" id="RU004320"/>
    </source>
</evidence>
<dbReference type="NCBIfam" id="TIGR00447">
    <property type="entry name" value="pth"/>
    <property type="match status" value="1"/>
</dbReference>
<dbReference type="HAMAP" id="MF_00083">
    <property type="entry name" value="Pept_tRNA_hydro_bact"/>
    <property type="match status" value="1"/>
</dbReference>
<evidence type="ECO:0000256" key="5">
    <source>
        <dbReference type="ARBA" id="ARBA00038063"/>
    </source>
</evidence>
<keyword evidence="3 7" id="KW-0378">Hydrolase</keyword>
<dbReference type="InterPro" id="IPR018171">
    <property type="entry name" value="Pept_tRNA_hydro_CS"/>
</dbReference>
<feature type="active site" description="Proton acceptor" evidence="7">
    <location>
        <position position="33"/>
    </location>
</feature>
<dbReference type="Pfam" id="PF01195">
    <property type="entry name" value="Pept_tRNA_hydro"/>
    <property type="match status" value="1"/>
</dbReference>
<comment type="function">
    <text evidence="7">Catalyzes the release of premature peptidyl moieties from peptidyl-tRNA molecules trapped in stalled 50S ribosomal subunits, and thus maintains levels of free tRNAs and 50S ribosomes.</text>
</comment>
<dbReference type="PANTHER" id="PTHR17224">
    <property type="entry name" value="PEPTIDYL-TRNA HYDROLASE"/>
    <property type="match status" value="1"/>
</dbReference>
<feature type="site" description="Stabilizes the basic form of H active site to accept a proton" evidence="7">
    <location>
        <position position="105"/>
    </location>
</feature>
<dbReference type="GO" id="GO:0072344">
    <property type="term" value="P:rescue of stalled ribosome"/>
    <property type="evidence" value="ECO:0007669"/>
    <property type="project" value="UniProtKB-UniRule"/>
</dbReference>
<dbReference type="HOGENOM" id="CLU_062456_1_0_5"/>
<dbReference type="PANTHER" id="PTHR17224:SF1">
    <property type="entry name" value="PEPTIDYL-TRNA HYDROLASE"/>
    <property type="match status" value="1"/>
</dbReference>
<dbReference type="eggNOG" id="COG0193">
    <property type="taxonomic scope" value="Bacteria"/>
</dbReference>
<proteinExistence type="inferred from homology"/>
<feature type="binding site" evidence="7">
    <location>
        <position position="28"/>
    </location>
    <ligand>
        <name>tRNA</name>
        <dbReference type="ChEBI" id="CHEBI:17843"/>
    </ligand>
</feature>
<comment type="function">
    <text evidence="7">Hydrolyzes ribosome-free peptidyl-tRNAs (with 1 or more amino acids incorporated), which drop off the ribosome during protein synthesis, or as a result of ribosome stalling.</text>
</comment>
<dbReference type="PROSITE" id="PS01195">
    <property type="entry name" value="PEPT_TRNA_HYDROL_1"/>
    <property type="match status" value="1"/>
</dbReference>
<comment type="caution">
    <text evidence="10">The sequence shown here is derived from an EMBL/GenBank/DDBJ whole genome shotgun (WGS) entry which is preliminary data.</text>
</comment>
<gene>
    <name evidence="7" type="primary">pth</name>
    <name evidence="10" type="ORF">MEC_00205</name>
</gene>
<keyword evidence="7" id="KW-0963">Cytoplasm</keyword>
<evidence type="ECO:0000256" key="1">
    <source>
        <dbReference type="ARBA" id="ARBA00013260"/>
    </source>
</evidence>
<dbReference type="GO" id="GO:0004045">
    <property type="term" value="F:peptidyl-tRNA hydrolase activity"/>
    <property type="evidence" value="ECO:0007669"/>
    <property type="project" value="UniProtKB-UniRule"/>
</dbReference>
<evidence type="ECO:0000313" key="11">
    <source>
        <dbReference type="Proteomes" id="UP000008761"/>
    </source>
</evidence>
<dbReference type="InterPro" id="IPR001328">
    <property type="entry name" value="Pept_tRNA_hydro"/>
</dbReference>
<evidence type="ECO:0000256" key="8">
    <source>
        <dbReference type="RuleBase" id="RU000673"/>
    </source>
</evidence>
<evidence type="ECO:0000256" key="7">
    <source>
        <dbReference type="HAMAP-Rule" id="MF_00083"/>
    </source>
</evidence>
<dbReference type="CDD" id="cd00462">
    <property type="entry name" value="PTH"/>
    <property type="match status" value="1"/>
</dbReference>
<dbReference type="Proteomes" id="UP000008761">
    <property type="component" value="Unassembled WGS sequence"/>
</dbReference>
<feature type="site" description="Discriminates between blocked and unblocked aminoacyl-tRNA" evidence="7">
    <location>
        <position position="23"/>
    </location>
</feature>
<dbReference type="Gene3D" id="3.40.50.1470">
    <property type="entry name" value="Peptidyl-tRNA hydrolase"/>
    <property type="match status" value="1"/>
</dbReference>
<comment type="similarity">
    <text evidence="5 7 9">Belongs to the PTH family.</text>
</comment>
<dbReference type="STRING" id="1094551.MEC_00205"/>
<reference evidence="10 11" key="1">
    <citation type="submission" date="2012-03" db="EMBL/GenBank/DDBJ databases">
        <title>The Genome Sequence of Bartonella alsatica IBS 382.</title>
        <authorList>
            <consortium name="The Broad Institute Genome Sequencing Platform"/>
            <consortium name="The Broad Institute Genome Sequencing Center for Infectious Disease"/>
            <person name="Feldgarden M."/>
            <person name="Kirby J."/>
            <person name="Kosoy M."/>
            <person name="Birtles R."/>
            <person name="Probert W.S."/>
            <person name="Chiaraviglio L."/>
            <person name="Young S.K."/>
            <person name="Zeng Q."/>
            <person name="Gargeya S."/>
            <person name="Fitzgerald M."/>
            <person name="Haas B."/>
            <person name="Abouelleil A."/>
            <person name="Alvarado L."/>
            <person name="Arachchi H.M."/>
            <person name="Berlin A."/>
            <person name="Chapman S.B."/>
            <person name="Gearin G."/>
            <person name="Goldberg J."/>
            <person name="Griggs A."/>
            <person name="Gujja S."/>
            <person name="Hansen M."/>
            <person name="Heiman D."/>
            <person name="Howarth C."/>
            <person name="Larimer J."/>
            <person name="Lui A."/>
            <person name="MacDonald P.J.P."/>
            <person name="McCowen C."/>
            <person name="Montmayeur A."/>
            <person name="Murphy C."/>
            <person name="Neiman D."/>
            <person name="Pearson M."/>
            <person name="Priest M."/>
            <person name="Roberts A."/>
            <person name="Saif S."/>
            <person name="Shea T."/>
            <person name="Sisk P."/>
            <person name="Stolte C."/>
            <person name="Sykes S."/>
            <person name="Wortman J."/>
            <person name="Nusbaum C."/>
            <person name="Birren B."/>
        </authorList>
    </citation>
    <scope>NUCLEOTIDE SEQUENCE [LARGE SCALE GENOMIC DNA]</scope>
    <source>
        <strain evidence="10 11">IBS 382</strain>
    </source>
</reference>
<dbReference type="SUPFAM" id="SSF53178">
    <property type="entry name" value="Peptidyl-tRNA hydrolase-like"/>
    <property type="match status" value="1"/>
</dbReference>
<feature type="binding site" evidence="7">
    <location>
        <position position="80"/>
    </location>
    <ligand>
        <name>tRNA</name>
        <dbReference type="ChEBI" id="CHEBI:17843"/>
    </ligand>
</feature>
<evidence type="ECO:0000256" key="3">
    <source>
        <dbReference type="ARBA" id="ARBA00022801"/>
    </source>
</evidence>
<evidence type="ECO:0000313" key="10">
    <source>
        <dbReference type="EMBL" id="EJF75650.1"/>
    </source>
</evidence>
<accession>J1IWN5</accession>
<keyword evidence="2 7" id="KW-0820">tRNA-binding</keyword>
<keyword evidence="4 7" id="KW-0694">RNA-binding</keyword>
<dbReference type="GO" id="GO:0006515">
    <property type="term" value="P:protein quality control for misfolded or incompletely synthesized proteins"/>
    <property type="evidence" value="ECO:0007669"/>
    <property type="project" value="UniProtKB-UniRule"/>
</dbReference>
<evidence type="ECO:0000256" key="2">
    <source>
        <dbReference type="ARBA" id="ARBA00022555"/>
    </source>
</evidence>
<dbReference type="PROSITE" id="PS01196">
    <property type="entry name" value="PEPT_TRNA_HYDROL_2"/>
    <property type="match status" value="1"/>
</dbReference>
<name>J1IWN5_9HYPH</name>
<dbReference type="GO" id="GO:0005737">
    <property type="term" value="C:cytoplasm"/>
    <property type="evidence" value="ECO:0007669"/>
    <property type="project" value="UniProtKB-SubCell"/>
</dbReference>
<organism evidence="10 11">
    <name type="scientific">Bartonella alsatica IBS 382</name>
    <dbReference type="NCBI Taxonomy" id="1094551"/>
    <lineage>
        <taxon>Bacteria</taxon>
        <taxon>Pseudomonadati</taxon>
        <taxon>Pseudomonadota</taxon>
        <taxon>Alphaproteobacteria</taxon>
        <taxon>Hyphomicrobiales</taxon>
        <taxon>Bartonellaceae</taxon>
        <taxon>Bartonella</taxon>
    </lineage>
</organism>
<sequence length="213" mass="24103">MKHLLTYTIFLKACMWLIAGLGNPGSKYQNNRHNIGFMAIDAIYQSLSFSPWSKKFQAEISNGLINDEKTFLIKPQTFMNFSGQAIGEVLRFYKLDVKNLIIIYDELDLPPGKVRVKIGGGNNGHNGIKSIDAHCGIEYYRVRLGIGRPNSKEFVHQHVLGDFTKSDQEWLPLVLKALAKNIALLLKGDKCSFINEISQEIKNKKARDNNSFL</sequence>
<feature type="binding site" evidence="7">
    <location>
        <position position="126"/>
    </location>
    <ligand>
        <name>tRNA</name>
        <dbReference type="ChEBI" id="CHEBI:17843"/>
    </ligand>
</feature>
<dbReference type="PATRIC" id="fig|1094551.3.peg.254"/>